<reference evidence="7 8" key="1">
    <citation type="submission" date="2020-04" db="EMBL/GenBank/DDBJ databases">
        <authorList>
            <person name="Laetsch R D."/>
            <person name="Stevens L."/>
            <person name="Kumar S."/>
            <person name="Blaxter L. M."/>
        </authorList>
    </citation>
    <scope>NUCLEOTIDE SEQUENCE [LARGE SCALE GENOMIC DNA]</scope>
</reference>
<sequence>MTFYSNSGSYTPGKDMNVDEVMRGWQDRYCTFNDVRICVSTFNVNGRSPPSVLPTWFSHDKKDLCEFYAIGLQEMDLSVGTYLIDNTKKMDEWCEAIRASLPLGRSHYRVVSSMRLVGIFVIVFQSLQSHIQVSHVETNHVATGISVLMNKLGNKGGTAISMKMNDSWVCFVNSHFAAGNNELERRNQDFRDISQMTFAGSSRTIFDHDVIFWFGDLNYRLNSEYAGISNEEVRLVASSQNFGRLLDYCQLREQMSRGQVFNGFVEPKVFGFRPTYKYDVGTCVWDTSEKGRVPAWTDRILTWKQDSFVKLDIVRPMESVESISISDHKPVRAIFNLKVKLIDEEKQKALYEEAIREADRRANELLPQIKLSLNEVDFGEVNYLDPTTRLITVTNVGKSQVRFNFKITPAGKGICANWLQVTPPHYAIPTGQSTQISITVSINTKTLRELVGKNPVLQDILVLHLEHGRDYFIPVLAKYNAKVFGSSLEKLLNNKPKKEENLIDFGDDVIEDFDETCPPHLPKEIYRLVNALRSTGAAKINLSEHSDNADFNRVRIALETNHPKDLNGFASPFTLYSALIRLLDTLEDPVVPSGMDGIIHYEFIRSARDATALWKVVATVLPRENQNVLEVVCMMLREFISQSVAFREQLHLWSQILFRYPPQSVQLQSAVDPRVTALQTLCEYGKDAVLM</sequence>
<dbReference type="SMART" id="SM00128">
    <property type="entry name" value="IPPc"/>
    <property type="match status" value="1"/>
</dbReference>
<accession>A0A8S1F3I2</accession>
<evidence type="ECO:0000313" key="7">
    <source>
        <dbReference type="EMBL" id="CAB3408531.1"/>
    </source>
</evidence>
<dbReference type="InterPro" id="IPR000198">
    <property type="entry name" value="RhoGAP_dom"/>
</dbReference>
<dbReference type="EMBL" id="CADEPM010000007">
    <property type="protein sequence ID" value="CAB3408531.1"/>
    <property type="molecule type" value="Genomic_DNA"/>
</dbReference>
<dbReference type="InterPro" id="IPR008936">
    <property type="entry name" value="Rho_GTPase_activation_prot"/>
</dbReference>
<evidence type="ECO:0000256" key="4">
    <source>
        <dbReference type="ARBA" id="ARBA00023329"/>
    </source>
</evidence>
<evidence type="ECO:0008006" key="9">
    <source>
        <dbReference type="Google" id="ProtNLM"/>
    </source>
</evidence>
<dbReference type="InterPro" id="IPR000300">
    <property type="entry name" value="IPPc"/>
</dbReference>
<dbReference type="OrthoDB" id="7862313at2759"/>
<keyword evidence="8" id="KW-1185">Reference proteome</keyword>
<comment type="caution">
    <text evidence="7">The sequence shown here is derived from an EMBL/GenBank/DDBJ whole genome shotgun (WGS) entry which is preliminary data.</text>
</comment>
<dbReference type="GO" id="GO:0007165">
    <property type="term" value="P:signal transduction"/>
    <property type="evidence" value="ECO:0007669"/>
    <property type="project" value="InterPro"/>
</dbReference>
<dbReference type="InterPro" id="IPR046985">
    <property type="entry name" value="IP5"/>
</dbReference>
<dbReference type="GO" id="GO:0004439">
    <property type="term" value="F:phosphatidylinositol-4,5-bisphosphate 5-phosphatase activity"/>
    <property type="evidence" value="ECO:0007669"/>
    <property type="project" value="TreeGrafter"/>
</dbReference>
<feature type="domain" description="Rho-GAP" evidence="6">
    <location>
        <begin position="519"/>
        <end position="686"/>
    </location>
</feature>
<dbReference type="Proteomes" id="UP000494206">
    <property type="component" value="Unassembled WGS sequence"/>
</dbReference>
<keyword evidence="4" id="KW-0968">Cytoplasmic vesicle</keyword>
<dbReference type="Gene3D" id="3.60.10.10">
    <property type="entry name" value="Endonuclease/exonuclease/phosphatase"/>
    <property type="match status" value="1"/>
</dbReference>
<dbReference type="Pfam" id="PF22669">
    <property type="entry name" value="Exo_endo_phos2"/>
    <property type="match status" value="1"/>
</dbReference>
<dbReference type="SMART" id="SM00324">
    <property type="entry name" value="RhoGAP"/>
    <property type="match status" value="1"/>
</dbReference>
<dbReference type="InterPro" id="IPR036691">
    <property type="entry name" value="Endo/exonu/phosph_ase_sf"/>
</dbReference>
<evidence type="ECO:0000256" key="2">
    <source>
        <dbReference type="ARBA" id="ARBA00004580"/>
    </source>
</evidence>
<dbReference type="Gene3D" id="1.10.555.10">
    <property type="entry name" value="Rho GTPase activation protein"/>
    <property type="match status" value="1"/>
</dbReference>
<gene>
    <name evidence="7" type="ORF">CBOVIS_LOCUS10306</name>
</gene>
<proteinExistence type="predicted"/>
<evidence type="ECO:0000256" key="3">
    <source>
        <dbReference type="ARBA" id="ARBA00022753"/>
    </source>
</evidence>
<evidence type="ECO:0000259" key="6">
    <source>
        <dbReference type="SMART" id="SM00324"/>
    </source>
</evidence>
<dbReference type="InterPro" id="IPR013783">
    <property type="entry name" value="Ig-like_fold"/>
</dbReference>
<dbReference type="SUPFAM" id="SSF48350">
    <property type="entry name" value="GTPase activation domain, GAP"/>
    <property type="match status" value="1"/>
</dbReference>
<dbReference type="GO" id="GO:0046856">
    <property type="term" value="P:phosphatidylinositol dephosphorylation"/>
    <property type="evidence" value="ECO:0007669"/>
    <property type="project" value="InterPro"/>
</dbReference>
<protein>
    <recommendedName>
        <fullName evidence="9">Rho-GAP domain-containing protein</fullName>
    </recommendedName>
</protein>
<dbReference type="InterPro" id="IPR048869">
    <property type="entry name" value="OCRL-1_2_ASH"/>
</dbReference>
<comment type="subcellular location">
    <subcellularLocation>
        <location evidence="2">Cytoplasmic vesicle</location>
        <location evidence="2">Phagosome membrane</location>
    </subcellularLocation>
    <subcellularLocation>
        <location evidence="1">Early endosome membrane</location>
    </subcellularLocation>
</comment>
<dbReference type="AlphaFoldDB" id="A0A8S1F3I2"/>
<dbReference type="Gene3D" id="2.60.40.10">
    <property type="entry name" value="Immunoglobulins"/>
    <property type="match status" value="1"/>
</dbReference>
<dbReference type="SUPFAM" id="SSF56219">
    <property type="entry name" value="DNase I-like"/>
    <property type="match status" value="1"/>
</dbReference>
<dbReference type="GO" id="GO:0030670">
    <property type="term" value="C:phagocytic vesicle membrane"/>
    <property type="evidence" value="ECO:0007669"/>
    <property type="project" value="UniProtKB-SubCell"/>
</dbReference>
<evidence type="ECO:0000256" key="1">
    <source>
        <dbReference type="ARBA" id="ARBA00004146"/>
    </source>
</evidence>
<dbReference type="PANTHER" id="PTHR11200:SF300">
    <property type="entry name" value="TYPE II INOSITOL 1,4,5-TRISPHOSPHATE 5-PHOSPHATASE"/>
    <property type="match status" value="1"/>
</dbReference>
<name>A0A8S1F3I2_9PELO</name>
<dbReference type="GO" id="GO:0031901">
    <property type="term" value="C:early endosome membrane"/>
    <property type="evidence" value="ECO:0007669"/>
    <property type="project" value="UniProtKB-SubCell"/>
</dbReference>
<evidence type="ECO:0000313" key="8">
    <source>
        <dbReference type="Proteomes" id="UP000494206"/>
    </source>
</evidence>
<feature type="domain" description="Inositol polyphosphate-related phosphatase" evidence="5">
    <location>
        <begin position="33"/>
        <end position="343"/>
    </location>
</feature>
<organism evidence="7 8">
    <name type="scientific">Caenorhabditis bovis</name>
    <dbReference type="NCBI Taxonomy" id="2654633"/>
    <lineage>
        <taxon>Eukaryota</taxon>
        <taxon>Metazoa</taxon>
        <taxon>Ecdysozoa</taxon>
        <taxon>Nematoda</taxon>
        <taxon>Chromadorea</taxon>
        <taxon>Rhabditida</taxon>
        <taxon>Rhabditina</taxon>
        <taxon>Rhabditomorpha</taxon>
        <taxon>Rhabditoidea</taxon>
        <taxon>Rhabditidae</taxon>
        <taxon>Peloderinae</taxon>
        <taxon>Caenorhabditis</taxon>
    </lineage>
</organism>
<dbReference type="CDD" id="cd09074">
    <property type="entry name" value="INPP5c"/>
    <property type="match status" value="1"/>
</dbReference>
<dbReference type="Pfam" id="PF21310">
    <property type="entry name" value="OCRL-like_ASH"/>
    <property type="match status" value="1"/>
</dbReference>
<evidence type="ECO:0000259" key="5">
    <source>
        <dbReference type="SMART" id="SM00128"/>
    </source>
</evidence>
<dbReference type="PANTHER" id="PTHR11200">
    <property type="entry name" value="INOSITOL 5-PHOSPHATASE"/>
    <property type="match status" value="1"/>
</dbReference>
<keyword evidence="3" id="KW-0967">Endosome</keyword>